<name>A0A1X0J0D5_MYCRH</name>
<reference evidence="3 4" key="1">
    <citation type="submission" date="2016-12" db="EMBL/GenBank/DDBJ databases">
        <title>The new phylogeny of genus Mycobacterium.</title>
        <authorList>
            <person name="Tortoli E."/>
            <person name="Trovato A."/>
            <person name="Cirillo D.M."/>
        </authorList>
    </citation>
    <scope>NUCLEOTIDE SEQUENCE [LARGE SCALE GENOMIC DNA]</scope>
    <source>
        <strain evidence="3 4">DSM 44223</strain>
    </source>
</reference>
<dbReference type="GO" id="GO:0006633">
    <property type="term" value="P:fatty acid biosynthetic process"/>
    <property type="evidence" value="ECO:0007669"/>
    <property type="project" value="TreeGrafter"/>
</dbReference>
<evidence type="ECO:0000256" key="1">
    <source>
        <dbReference type="HAMAP-Rule" id="MF_00799"/>
    </source>
</evidence>
<dbReference type="InterPro" id="IPR016709">
    <property type="entry name" value="HadA-like"/>
</dbReference>
<sequence>MALSQELVGRHFRYPDYYLVEREKIREHARAIQNSDPAFFSDEAAADLGYDGVLAPLTFTSMLGYAAQLAFFEHADIGITDKQIVQVDQVLKFLKPIKAGDKLYCDVYVHDIRQAHGTDIIVTKNVVSNEDDEVVQETYTTLAGRSEEDGESGFNDGTA</sequence>
<dbReference type="PIRSF" id="PIRSF018072">
    <property type="entry name" value="UCP018072"/>
    <property type="match status" value="1"/>
</dbReference>
<dbReference type="SUPFAM" id="SSF54637">
    <property type="entry name" value="Thioesterase/thiol ester dehydrase-isomerase"/>
    <property type="match status" value="1"/>
</dbReference>
<dbReference type="RefSeq" id="WP_083118337.1">
    <property type="nucleotide sequence ID" value="NZ_JACKUO010000022.1"/>
</dbReference>
<protein>
    <recommendedName>
        <fullName evidence="1">UPF0336 protein BST42_09705</fullName>
    </recommendedName>
</protein>
<dbReference type="CDD" id="cd03441">
    <property type="entry name" value="R_hydratase_like"/>
    <property type="match status" value="1"/>
</dbReference>
<keyword evidence="4" id="KW-1185">Reference proteome</keyword>
<dbReference type="EMBL" id="MVIH01000003">
    <property type="protein sequence ID" value="ORB55036.1"/>
    <property type="molecule type" value="Genomic_DNA"/>
</dbReference>
<dbReference type="GO" id="GO:0019171">
    <property type="term" value="F:(3R)-hydroxyacyl-[acyl-carrier-protein] dehydratase activity"/>
    <property type="evidence" value="ECO:0007669"/>
    <property type="project" value="TreeGrafter"/>
</dbReference>
<dbReference type="InterPro" id="IPR029069">
    <property type="entry name" value="HotDog_dom_sf"/>
</dbReference>
<dbReference type="Proteomes" id="UP000192534">
    <property type="component" value="Unassembled WGS sequence"/>
</dbReference>
<dbReference type="NCBIfam" id="NF010245">
    <property type="entry name" value="PRK13692.1"/>
    <property type="match status" value="1"/>
</dbReference>
<dbReference type="NCBIfam" id="NF040624">
    <property type="entry name" value="HadA"/>
    <property type="match status" value="1"/>
</dbReference>
<dbReference type="Gene3D" id="3.10.129.10">
    <property type="entry name" value="Hotdog Thioesterase"/>
    <property type="match status" value="1"/>
</dbReference>
<evidence type="ECO:0000313" key="4">
    <source>
        <dbReference type="Proteomes" id="UP000192534"/>
    </source>
</evidence>
<dbReference type="PANTHER" id="PTHR43437">
    <property type="entry name" value="HYDROXYACYL-THIOESTER DEHYDRATASE TYPE 2, MITOCHONDRIAL-RELATED"/>
    <property type="match status" value="1"/>
</dbReference>
<dbReference type="PANTHER" id="PTHR43437:SF3">
    <property type="entry name" value="HYDROXYACYL-THIOESTER DEHYDRATASE TYPE 2, MITOCHONDRIAL"/>
    <property type="match status" value="1"/>
</dbReference>
<gene>
    <name evidence="3" type="ORF">BST42_09705</name>
</gene>
<comment type="caution">
    <text evidence="3">The sequence shown here is derived from an EMBL/GenBank/DDBJ whole genome shotgun (WGS) entry which is preliminary data.</text>
</comment>
<comment type="similarity">
    <text evidence="1">Belongs to the UPF0336 family.</text>
</comment>
<organism evidence="3 4">
    <name type="scientific">Mycolicibacterium rhodesiae</name>
    <name type="common">Mycobacterium rhodesiae</name>
    <dbReference type="NCBI Taxonomy" id="36814"/>
    <lineage>
        <taxon>Bacteria</taxon>
        <taxon>Bacillati</taxon>
        <taxon>Actinomycetota</taxon>
        <taxon>Actinomycetes</taxon>
        <taxon>Mycobacteriales</taxon>
        <taxon>Mycobacteriaceae</taxon>
        <taxon>Mycolicibacterium</taxon>
    </lineage>
</organism>
<accession>A0A1X0J0D5</accession>
<feature type="domain" description="FAS1-like dehydratase" evidence="2">
    <location>
        <begin position="7"/>
        <end position="137"/>
    </location>
</feature>
<evidence type="ECO:0000259" key="2">
    <source>
        <dbReference type="Pfam" id="PF13452"/>
    </source>
</evidence>
<dbReference type="AlphaFoldDB" id="A0A1X0J0D5"/>
<dbReference type="InterPro" id="IPR054849">
    <property type="entry name" value="UPF0336_fam"/>
</dbReference>
<dbReference type="Pfam" id="PF13452">
    <property type="entry name" value="FAS1_DH_region"/>
    <property type="match status" value="1"/>
</dbReference>
<evidence type="ECO:0000313" key="3">
    <source>
        <dbReference type="EMBL" id="ORB55036.1"/>
    </source>
</evidence>
<dbReference type="InterPro" id="IPR050965">
    <property type="entry name" value="UPF0336/Enoyl-CoA_hydratase"/>
</dbReference>
<dbReference type="InterPro" id="IPR039569">
    <property type="entry name" value="FAS1-like_DH_region"/>
</dbReference>
<dbReference type="OrthoDB" id="5415111at2"/>
<dbReference type="HAMAP" id="MF_00799">
    <property type="entry name" value="UPF0336"/>
    <property type="match status" value="1"/>
</dbReference>
<proteinExistence type="inferred from homology"/>